<feature type="region of interest" description="Disordered" evidence="1">
    <location>
        <begin position="20"/>
        <end position="42"/>
    </location>
</feature>
<accession>A0A917WU72</accession>
<evidence type="ECO:0000259" key="2">
    <source>
        <dbReference type="Pfam" id="PF10646"/>
    </source>
</evidence>
<comment type="caution">
    <text evidence="3">The sequence shown here is derived from an EMBL/GenBank/DDBJ whole genome shotgun (WGS) entry which is preliminary data.</text>
</comment>
<sequence>MAALVAGLLLGGCGVPADRTPRTIDPPVTIGSPETPTAPASLPPGSVVEKLYLVRDGRLIGVERRIGRPASLDQQLNDLLAGPTEQERNNGFGSALEGTDLIIGAALDGGTAVVTVGDTTIRNDEVLAYGQIVCTLASRDDVANVRFLQDGRPLEVPRADGSLTSEPLTTADYANLISAR</sequence>
<proteinExistence type="predicted"/>
<evidence type="ECO:0000313" key="3">
    <source>
        <dbReference type="EMBL" id="GGM30077.1"/>
    </source>
</evidence>
<protein>
    <recommendedName>
        <fullName evidence="2">GerMN domain-containing protein</fullName>
    </recommendedName>
</protein>
<dbReference type="RefSeq" id="WP_190250860.1">
    <property type="nucleotide sequence ID" value="NZ_BMPI01000014.1"/>
</dbReference>
<evidence type="ECO:0000256" key="1">
    <source>
        <dbReference type="SAM" id="MobiDB-lite"/>
    </source>
</evidence>
<dbReference type="EMBL" id="BMPI01000014">
    <property type="protein sequence ID" value="GGM30077.1"/>
    <property type="molecule type" value="Genomic_DNA"/>
</dbReference>
<feature type="domain" description="GerMN" evidence="2">
    <location>
        <begin position="52"/>
        <end position="155"/>
    </location>
</feature>
<dbReference type="Proteomes" id="UP000642070">
    <property type="component" value="Unassembled WGS sequence"/>
</dbReference>
<organism evidence="3 4">
    <name type="scientific">Dactylosporangium sucinum</name>
    <dbReference type="NCBI Taxonomy" id="1424081"/>
    <lineage>
        <taxon>Bacteria</taxon>
        <taxon>Bacillati</taxon>
        <taxon>Actinomycetota</taxon>
        <taxon>Actinomycetes</taxon>
        <taxon>Micromonosporales</taxon>
        <taxon>Micromonosporaceae</taxon>
        <taxon>Dactylosporangium</taxon>
    </lineage>
</organism>
<dbReference type="AlphaFoldDB" id="A0A917WU72"/>
<reference evidence="3" key="2">
    <citation type="submission" date="2020-09" db="EMBL/GenBank/DDBJ databases">
        <authorList>
            <person name="Sun Q."/>
            <person name="Ohkuma M."/>
        </authorList>
    </citation>
    <scope>NUCLEOTIDE SEQUENCE</scope>
    <source>
        <strain evidence="3">JCM 19831</strain>
    </source>
</reference>
<evidence type="ECO:0000313" key="4">
    <source>
        <dbReference type="Proteomes" id="UP000642070"/>
    </source>
</evidence>
<dbReference type="InterPro" id="IPR019606">
    <property type="entry name" value="GerMN"/>
</dbReference>
<gene>
    <name evidence="3" type="ORF">GCM10007977_034190</name>
</gene>
<name>A0A917WU72_9ACTN</name>
<keyword evidence="4" id="KW-1185">Reference proteome</keyword>
<reference evidence="3" key="1">
    <citation type="journal article" date="2014" name="Int. J. Syst. Evol. Microbiol.">
        <title>Complete genome sequence of Corynebacterium casei LMG S-19264T (=DSM 44701T), isolated from a smear-ripened cheese.</title>
        <authorList>
            <consortium name="US DOE Joint Genome Institute (JGI-PGF)"/>
            <person name="Walter F."/>
            <person name="Albersmeier A."/>
            <person name="Kalinowski J."/>
            <person name="Ruckert C."/>
        </authorList>
    </citation>
    <scope>NUCLEOTIDE SEQUENCE</scope>
    <source>
        <strain evidence="3">JCM 19831</strain>
    </source>
</reference>
<dbReference type="Pfam" id="PF10646">
    <property type="entry name" value="Germane"/>
    <property type="match status" value="1"/>
</dbReference>